<evidence type="ECO:0000313" key="2">
    <source>
        <dbReference type="Proteomes" id="UP000264036"/>
    </source>
</evidence>
<gene>
    <name evidence="1" type="ORF">DD666_03250</name>
</gene>
<comment type="caution">
    <text evidence="1">The sequence shown here is derived from an EMBL/GenBank/DDBJ whole genome shotgun (WGS) entry which is preliminary data.</text>
</comment>
<dbReference type="InterPro" id="IPR046561">
    <property type="entry name" value="DUF6716"/>
</dbReference>
<evidence type="ECO:0000313" key="1">
    <source>
        <dbReference type="EMBL" id="HBP28417.1"/>
    </source>
</evidence>
<sequence length="363" mass="41814">MMQIRVFIIYRGFAHQKATKLIKNWFVTKFQCETVEISLNDNLDSVVQLTSAKKGDIIVMSCGGRDINNLFKKFNLKETITIALFPGILVNEQLDAFITRLSCSVVLLNSRKDELRYRKICKIFKVPFNGVLFGPAWFPPYIPQKFVSHDSKRKHVIFFEQTMVPFSNKDRKFLADELWELARKNGNILFSIKERKAEYTIKQLSISHFLNQKKVLENLRSVSNEVGELLAIGDIFISISSSALVEALVLGKNVHVLNDFKHIKHYSGFFKSSGLEVSFRLLNLENSKIPDSRWAYNNLYNPNDGLHNLGLKLKELSNAQNLNTYAITRPKLSTIWMHFPTCFGRHYKSTIRKINNAFNIIGI</sequence>
<proteinExistence type="predicted"/>
<dbReference type="Proteomes" id="UP000264036">
    <property type="component" value="Unassembled WGS sequence"/>
</dbReference>
<dbReference type="AlphaFoldDB" id="A0A356LBR6"/>
<dbReference type="EMBL" id="DOEK01000004">
    <property type="protein sequence ID" value="HBP28417.1"/>
    <property type="molecule type" value="Genomic_DNA"/>
</dbReference>
<reference evidence="1 2" key="1">
    <citation type="journal article" date="2018" name="Nat. Biotechnol.">
        <title>A standardized bacterial taxonomy based on genome phylogeny substantially revises the tree of life.</title>
        <authorList>
            <person name="Parks D.H."/>
            <person name="Chuvochina M."/>
            <person name="Waite D.W."/>
            <person name="Rinke C."/>
            <person name="Skarshewski A."/>
            <person name="Chaumeil P.A."/>
            <person name="Hugenholtz P."/>
        </authorList>
    </citation>
    <scope>NUCLEOTIDE SEQUENCE [LARGE SCALE GENOMIC DNA]</scope>
    <source>
        <strain evidence="1">UBA10707</strain>
    </source>
</reference>
<accession>A0A356LBR6</accession>
<dbReference type="Pfam" id="PF20471">
    <property type="entry name" value="DUF6716"/>
    <property type="match status" value="1"/>
</dbReference>
<organism evidence="1 2">
    <name type="scientific">Advenella kashmirensis</name>
    <dbReference type="NCBI Taxonomy" id="310575"/>
    <lineage>
        <taxon>Bacteria</taxon>
        <taxon>Pseudomonadati</taxon>
        <taxon>Pseudomonadota</taxon>
        <taxon>Betaproteobacteria</taxon>
        <taxon>Burkholderiales</taxon>
        <taxon>Alcaligenaceae</taxon>
    </lineage>
</organism>
<protein>
    <submittedName>
        <fullName evidence="1">Uncharacterized protein</fullName>
    </submittedName>
</protein>
<name>A0A356LBR6_9BURK</name>